<dbReference type="Pfam" id="PF05089">
    <property type="entry name" value="NAGLU"/>
    <property type="match status" value="1"/>
</dbReference>
<evidence type="ECO:0000313" key="7">
    <source>
        <dbReference type="Proteomes" id="UP001596114"/>
    </source>
</evidence>
<gene>
    <name evidence="6" type="ORF">ACFPPA_15065</name>
</gene>
<evidence type="ECO:0000256" key="2">
    <source>
        <dbReference type="SAM" id="SignalP"/>
    </source>
</evidence>
<dbReference type="Pfam" id="PF12971">
    <property type="entry name" value="NAGLU_N"/>
    <property type="match status" value="1"/>
</dbReference>
<dbReference type="InterPro" id="IPR024240">
    <property type="entry name" value="NAGLU_N"/>
</dbReference>
<keyword evidence="2" id="KW-0732">Signal</keyword>
<dbReference type="Gene3D" id="3.20.20.80">
    <property type="entry name" value="Glycosidases"/>
    <property type="match status" value="1"/>
</dbReference>
<evidence type="ECO:0000313" key="6">
    <source>
        <dbReference type="EMBL" id="MFC5527059.1"/>
    </source>
</evidence>
<reference evidence="7" key="1">
    <citation type="journal article" date="2019" name="Int. J. Syst. Evol. Microbiol.">
        <title>The Global Catalogue of Microorganisms (GCM) 10K type strain sequencing project: providing services to taxonomists for standard genome sequencing and annotation.</title>
        <authorList>
            <consortium name="The Broad Institute Genomics Platform"/>
            <consortium name="The Broad Institute Genome Sequencing Center for Infectious Disease"/>
            <person name="Wu L."/>
            <person name="Ma J."/>
        </authorList>
    </citation>
    <scope>NUCLEOTIDE SEQUENCE [LARGE SCALE GENOMIC DNA]</scope>
    <source>
        <strain evidence="7">CGMCC 1.16619</strain>
    </source>
</reference>
<evidence type="ECO:0000259" key="3">
    <source>
        <dbReference type="Pfam" id="PF05089"/>
    </source>
</evidence>
<dbReference type="Gene3D" id="3.30.379.10">
    <property type="entry name" value="Chitobiase/beta-hexosaminidase domain 2-like"/>
    <property type="match status" value="1"/>
</dbReference>
<dbReference type="InterPro" id="IPR029018">
    <property type="entry name" value="Hex-like_dom2"/>
</dbReference>
<accession>A0ABW0QRZ2</accession>
<sequence>MRSPASPLVAALLGLLLSLSLSVAHAADTPAFDLRPAAGVLHRLLPHEAAQIQLGTLASKDGHERFRISSADGHVRVEGSSTSALLFGVDWYLKYVAQVQISPNGDRLGAPRRLPLPRETIEKDALYRYRYALNQNTDGYTMPYWDWPRWQREIDVLALSGINAMIVERGMDSVLYATFRDFGYSDREIRAWITQPAHQNWQLMGNLCCFDGPISQVLMRERVKSAQRIVARLRELGITPVLPGFYGIVPADFEKKFPAAHVLPQGEWAGFTRPGWLDPRDPMFAKIAASFYRHQRELFGDSGIYDMEVFQEGGSSGDVPVPEAARDVQAALQQAHPGADWMMLAWQGNPRQDLLTGVERKHLFIIDIDHDRVPRDDRQKDFQGAPFLFGGLWEFGGRTTLGASSQNLTARLQRMGSSNPNMVGTALFTEGMDTNPFAFDLFTEMAWRRAPVNLAQWTADYVRRRYGAADPHALAAWKILLATAYDIRIDKVEFNSERDAAQESLFDAQPSLTTNRASHWSPEAMRYDPAAFARALPEMLEVAPALRGSETYRYDLVDIARQTLANESRRLLPRIKAAYDSKDRARFEALTSRWLQLMRLQDRLLASDRSFLLGSWLARVPAWASTPDELGRLNHDARSILTTWGERKASEGAELHDYGNKDWAGLTGDYYLPRWQRYFASLDTALRTGQPAKPIDWYAFGDAWNHGTQRYASEPQGDPHRIATAVANALHLLDGTAAGSPAPPP</sequence>
<comment type="caution">
    <text evidence="6">The sequence shown here is derived from an EMBL/GenBank/DDBJ whole genome shotgun (WGS) entry which is preliminary data.</text>
</comment>
<organism evidence="6 7">
    <name type="scientific">Rhodanobacter ginsengisoli</name>
    <dbReference type="NCBI Taxonomy" id="418646"/>
    <lineage>
        <taxon>Bacteria</taxon>
        <taxon>Pseudomonadati</taxon>
        <taxon>Pseudomonadota</taxon>
        <taxon>Gammaproteobacteria</taxon>
        <taxon>Lysobacterales</taxon>
        <taxon>Rhodanobacteraceae</taxon>
        <taxon>Rhodanobacter</taxon>
    </lineage>
</organism>
<dbReference type="InterPro" id="IPR007781">
    <property type="entry name" value="NAGLU"/>
</dbReference>
<feature type="chain" id="PRO_5045614154" evidence="2">
    <location>
        <begin position="27"/>
        <end position="745"/>
    </location>
</feature>
<evidence type="ECO:0000256" key="1">
    <source>
        <dbReference type="ARBA" id="ARBA00022801"/>
    </source>
</evidence>
<name>A0ABW0QRZ2_9GAMM</name>
<dbReference type="Gene3D" id="1.20.120.670">
    <property type="entry name" value="N-acetyl-b-d-glucoasminidase"/>
    <property type="match status" value="1"/>
</dbReference>
<keyword evidence="7" id="KW-1185">Reference proteome</keyword>
<keyword evidence="1" id="KW-0378">Hydrolase</keyword>
<dbReference type="InterPro" id="IPR024732">
    <property type="entry name" value="NAGLU_C"/>
</dbReference>
<evidence type="ECO:0000259" key="4">
    <source>
        <dbReference type="Pfam" id="PF12971"/>
    </source>
</evidence>
<dbReference type="InterPro" id="IPR024733">
    <property type="entry name" value="NAGLU_tim-barrel"/>
</dbReference>
<dbReference type="RefSeq" id="WP_377321346.1">
    <property type="nucleotide sequence ID" value="NZ_JBHSNF010000003.1"/>
</dbReference>
<feature type="domain" description="Alpha-N-acetylglucosaminidase C-terminal" evidence="5">
    <location>
        <begin position="457"/>
        <end position="727"/>
    </location>
</feature>
<dbReference type="PANTHER" id="PTHR12872:SF1">
    <property type="entry name" value="ALPHA-N-ACETYLGLUCOSAMINIDASE"/>
    <property type="match status" value="1"/>
</dbReference>
<dbReference type="Pfam" id="PF12972">
    <property type="entry name" value="NAGLU_C"/>
    <property type="match status" value="1"/>
</dbReference>
<proteinExistence type="predicted"/>
<dbReference type="EMBL" id="JBHSNF010000003">
    <property type="protein sequence ID" value="MFC5527059.1"/>
    <property type="molecule type" value="Genomic_DNA"/>
</dbReference>
<feature type="domain" description="Alpha-N-acetylglucosaminidase tim-barrel" evidence="3">
    <location>
        <begin position="130"/>
        <end position="448"/>
    </location>
</feature>
<dbReference type="PANTHER" id="PTHR12872">
    <property type="entry name" value="ALPHA-N-ACETYLGLUCOSAMINIDASE"/>
    <property type="match status" value="1"/>
</dbReference>
<protein>
    <submittedName>
        <fullName evidence="6">Alpha-N-acetylglucosaminidase</fullName>
    </submittedName>
</protein>
<evidence type="ECO:0000259" key="5">
    <source>
        <dbReference type="Pfam" id="PF12972"/>
    </source>
</evidence>
<dbReference type="Proteomes" id="UP001596114">
    <property type="component" value="Unassembled WGS sequence"/>
</dbReference>
<feature type="signal peptide" evidence="2">
    <location>
        <begin position="1"/>
        <end position="26"/>
    </location>
</feature>
<feature type="domain" description="Alpha-N-acetylglucosaminidase N-terminal" evidence="4">
    <location>
        <begin position="36"/>
        <end position="115"/>
    </location>
</feature>